<protein>
    <submittedName>
        <fullName evidence="3">DUF948 domain-containing protein</fullName>
    </submittedName>
</protein>
<dbReference type="OrthoDB" id="2366030at2"/>
<keyword evidence="2" id="KW-0472">Membrane</keyword>
<feature type="coiled-coil region" evidence="1">
    <location>
        <begin position="27"/>
        <end position="54"/>
    </location>
</feature>
<evidence type="ECO:0000313" key="3">
    <source>
        <dbReference type="EMBL" id="TLS38962.1"/>
    </source>
</evidence>
<dbReference type="Pfam" id="PF06103">
    <property type="entry name" value="DUF948"/>
    <property type="match status" value="1"/>
</dbReference>
<evidence type="ECO:0000256" key="2">
    <source>
        <dbReference type="SAM" id="Phobius"/>
    </source>
</evidence>
<dbReference type="EMBL" id="SWLG01000001">
    <property type="protein sequence ID" value="TLS38962.1"/>
    <property type="molecule type" value="Genomic_DNA"/>
</dbReference>
<evidence type="ECO:0000256" key="1">
    <source>
        <dbReference type="SAM" id="Coils"/>
    </source>
</evidence>
<dbReference type="PANTHER" id="PTHR40070:SF1">
    <property type="entry name" value="UPF0478 PROTEIN YTXG"/>
    <property type="match status" value="1"/>
</dbReference>
<dbReference type="RefSeq" id="WP_138122336.1">
    <property type="nucleotide sequence ID" value="NZ_SWLG01000001.1"/>
</dbReference>
<comment type="caution">
    <text evidence="3">The sequence shown here is derived from an EMBL/GenBank/DDBJ whole genome shotgun (WGS) entry which is preliminary data.</text>
</comment>
<keyword evidence="4" id="KW-1185">Reference proteome</keyword>
<sequence>MDWLIPVSVAVIAIAFAVLTYFLVKVLKSAEDTLNHTAETVDNLQTQLDGITKETTVLLHKTNLLAEDIQDKSNALDPTFEAVKEMGDSLKAVNNDLQDTTQTVSNEVSQRSDKISEVVRWSNTAMALWRKWKLNKAETNRLKEELN</sequence>
<dbReference type="PANTHER" id="PTHR40070">
    <property type="entry name" value="UPF0478 PROTEIN YTXG"/>
    <property type="match status" value="1"/>
</dbReference>
<evidence type="ECO:0000313" key="4">
    <source>
        <dbReference type="Proteomes" id="UP000308230"/>
    </source>
</evidence>
<keyword evidence="2" id="KW-0812">Transmembrane</keyword>
<dbReference type="Proteomes" id="UP000308230">
    <property type="component" value="Unassembled WGS sequence"/>
</dbReference>
<organism evidence="3 4">
    <name type="scientific">Exobacillus caeni</name>
    <dbReference type="NCBI Taxonomy" id="2574798"/>
    <lineage>
        <taxon>Bacteria</taxon>
        <taxon>Bacillati</taxon>
        <taxon>Bacillota</taxon>
        <taxon>Bacilli</taxon>
        <taxon>Bacillales</taxon>
        <taxon>Guptibacillaceae</taxon>
        <taxon>Exobacillus</taxon>
    </lineage>
</organism>
<gene>
    <name evidence="3" type="ORF">FCL54_01225</name>
</gene>
<dbReference type="AlphaFoldDB" id="A0A5R9F5E3"/>
<reference evidence="3 4" key="1">
    <citation type="submission" date="2019-04" db="EMBL/GenBank/DDBJ databases">
        <title>Bacillus caeni sp. nov., a bacterium isolated from mangrove sediment.</title>
        <authorList>
            <person name="Huang H."/>
            <person name="Mo K."/>
            <person name="Hu Y."/>
        </authorList>
    </citation>
    <scope>NUCLEOTIDE SEQUENCE [LARGE SCALE GENOMIC DNA]</scope>
    <source>
        <strain evidence="3 4">HB172195</strain>
    </source>
</reference>
<dbReference type="InterPro" id="IPR009293">
    <property type="entry name" value="UPF0478"/>
</dbReference>
<name>A0A5R9F5E3_9BACL</name>
<proteinExistence type="predicted"/>
<keyword evidence="2" id="KW-1133">Transmembrane helix</keyword>
<keyword evidence="1" id="KW-0175">Coiled coil</keyword>
<feature type="transmembrane region" description="Helical" evidence="2">
    <location>
        <begin position="6"/>
        <end position="24"/>
    </location>
</feature>
<accession>A0A5R9F5E3</accession>